<dbReference type="PANTHER" id="PTHR43464">
    <property type="entry name" value="METHYLTRANSFERASE"/>
    <property type="match status" value="1"/>
</dbReference>
<sequence length="282" mass="29503">MTDTTNDAQREYWSGRSARGWITYEAEQDAVLAPVAEAVLARAGLLPGERVLDIGCGTGALSVSAARVVGARGHVLACDISEPFLARAAERLAAHPHAVTLAADAATVDWPEPGFDAAISRFGVMFFADPPAAFANISRALLPGGRIVFAAWASAARNPFWSLPARISAERLGHPPKTPPDTPGPMGLADLDLAVERLRAGGLQQVTGEEIEVTLTHPEGAGGLAALLARVGPASRTLNHFNADEGDRRAVTEAITEAFGAWESPAGLALPARINLLTAVRD</sequence>
<keyword evidence="1 5" id="KW-0489">Methyltransferase</keyword>
<evidence type="ECO:0000313" key="5">
    <source>
        <dbReference type="EMBL" id="MXQ09345.1"/>
    </source>
</evidence>
<keyword evidence="6" id="KW-1185">Reference proteome</keyword>
<dbReference type="GO" id="GO:0008168">
    <property type="term" value="F:methyltransferase activity"/>
    <property type="evidence" value="ECO:0007669"/>
    <property type="project" value="UniProtKB-KW"/>
</dbReference>
<evidence type="ECO:0000256" key="3">
    <source>
        <dbReference type="ARBA" id="ARBA00022691"/>
    </source>
</evidence>
<dbReference type="CDD" id="cd02440">
    <property type="entry name" value="AdoMet_MTases"/>
    <property type="match status" value="1"/>
</dbReference>
<organism evidence="5 6">
    <name type="scientific">Kangsaoukella pontilimi</name>
    <dbReference type="NCBI Taxonomy" id="2691042"/>
    <lineage>
        <taxon>Bacteria</taxon>
        <taxon>Pseudomonadati</taxon>
        <taxon>Pseudomonadota</taxon>
        <taxon>Alphaproteobacteria</taxon>
        <taxon>Rhodobacterales</taxon>
        <taxon>Paracoccaceae</taxon>
        <taxon>Kangsaoukella</taxon>
    </lineage>
</organism>
<dbReference type="Proteomes" id="UP000480350">
    <property type="component" value="Unassembled WGS sequence"/>
</dbReference>
<protein>
    <submittedName>
        <fullName evidence="5">Methyltransferase domain-containing protein</fullName>
    </submittedName>
</protein>
<feature type="domain" description="Methyltransferase" evidence="4">
    <location>
        <begin position="51"/>
        <end position="145"/>
    </location>
</feature>
<evidence type="ECO:0000259" key="4">
    <source>
        <dbReference type="Pfam" id="PF13649"/>
    </source>
</evidence>
<dbReference type="InterPro" id="IPR041698">
    <property type="entry name" value="Methyltransf_25"/>
</dbReference>
<evidence type="ECO:0000256" key="2">
    <source>
        <dbReference type="ARBA" id="ARBA00022679"/>
    </source>
</evidence>
<dbReference type="RefSeq" id="WP_160765274.1">
    <property type="nucleotide sequence ID" value="NZ_WUPT01000003.1"/>
</dbReference>
<dbReference type="AlphaFoldDB" id="A0A7C9IU22"/>
<reference evidence="5 6" key="1">
    <citation type="submission" date="2019-12" db="EMBL/GenBank/DDBJ databases">
        <authorList>
            <person name="Lee S.D."/>
        </authorList>
    </citation>
    <scope>NUCLEOTIDE SEQUENCE [LARGE SCALE GENOMIC DNA]</scope>
    <source>
        <strain evidence="5 6">GH1-50</strain>
    </source>
</reference>
<reference evidence="5 6" key="2">
    <citation type="submission" date="2020-03" db="EMBL/GenBank/DDBJ databases">
        <title>Kangsaoukella pontilimi gen. nov., sp. nov., a new member of the family Rhodobacteraceae isolated from a tidal mudflat.</title>
        <authorList>
            <person name="Kim I.S."/>
        </authorList>
    </citation>
    <scope>NUCLEOTIDE SEQUENCE [LARGE SCALE GENOMIC DNA]</scope>
    <source>
        <strain evidence="5 6">GH1-50</strain>
    </source>
</reference>
<name>A0A7C9IU22_9RHOB</name>
<accession>A0A7C9IU22</accession>
<dbReference type="GO" id="GO:0032259">
    <property type="term" value="P:methylation"/>
    <property type="evidence" value="ECO:0007669"/>
    <property type="project" value="UniProtKB-KW"/>
</dbReference>
<keyword evidence="3" id="KW-0949">S-adenosyl-L-methionine</keyword>
<dbReference type="InterPro" id="IPR029063">
    <property type="entry name" value="SAM-dependent_MTases_sf"/>
</dbReference>
<dbReference type="PANTHER" id="PTHR43464:SF19">
    <property type="entry name" value="UBIQUINONE BIOSYNTHESIS O-METHYLTRANSFERASE, MITOCHONDRIAL"/>
    <property type="match status" value="1"/>
</dbReference>
<proteinExistence type="predicted"/>
<dbReference type="Pfam" id="PF13649">
    <property type="entry name" value="Methyltransf_25"/>
    <property type="match status" value="1"/>
</dbReference>
<gene>
    <name evidence="5" type="ORF">GQ651_15980</name>
</gene>
<comment type="caution">
    <text evidence="5">The sequence shown here is derived from an EMBL/GenBank/DDBJ whole genome shotgun (WGS) entry which is preliminary data.</text>
</comment>
<keyword evidence="2 5" id="KW-0808">Transferase</keyword>
<dbReference type="EMBL" id="WUPT01000003">
    <property type="protein sequence ID" value="MXQ09345.1"/>
    <property type="molecule type" value="Genomic_DNA"/>
</dbReference>
<evidence type="ECO:0000256" key="1">
    <source>
        <dbReference type="ARBA" id="ARBA00022603"/>
    </source>
</evidence>
<dbReference type="Gene3D" id="3.40.50.150">
    <property type="entry name" value="Vaccinia Virus protein VP39"/>
    <property type="match status" value="1"/>
</dbReference>
<evidence type="ECO:0000313" key="6">
    <source>
        <dbReference type="Proteomes" id="UP000480350"/>
    </source>
</evidence>
<dbReference type="SUPFAM" id="SSF53335">
    <property type="entry name" value="S-adenosyl-L-methionine-dependent methyltransferases"/>
    <property type="match status" value="1"/>
</dbReference>